<dbReference type="InterPro" id="IPR009014">
    <property type="entry name" value="Transketo_C/PFOR_II"/>
</dbReference>
<evidence type="ECO:0000259" key="3">
    <source>
        <dbReference type="Pfam" id="PF01855"/>
    </source>
</evidence>
<evidence type="ECO:0000259" key="4">
    <source>
        <dbReference type="Pfam" id="PF17147"/>
    </source>
</evidence>
<dbReference type="EMBL" id="DSTK01000033">
    <property type="protein sequence ID" value="HFK97766.1"/>
    <property type="molecule type" value="Genomic_DNA"/>
</dbReference>
<dbReference type="InterPro" id="IPR029061">
    <property type="entry name" value="THDP-binding"/>
</dbReference>
<reference evidence="5" key="1">
    <citation type="journal article" date="2020" name="mSystems">
        <title>Genome- and Community-Level Interaction Insights into Carbon Utilization and Element Cycling Functions of Hydrothermarchaeota in Hydrothermal Sediment.</title>
        <authorList>
            <person name="Zhou Z."/>
            <person name="Liu Y."/>
            <person name="Xu W."/>
            <person name="Pan J."/>
            <person name="Luo Z.H."/>
            <person name="Li M."/>
        </authorList>
    </citation>
    <scope>NUCLEOTIDE SEQUENCE [LARGE SCALE GENOMIC DNA]</scope>
    <source>
        <strain evidence="5">SpSt-456</strain>
    </source>
</reference>
<keyword evidence="5" id="KW-0670">Pyruvate</keyword>
<dbReference type="FunFam" id="3.40.50.970:FF:000012">
    <property type="entry name" value="Pyruvate:ferredoxin (Flavodoxin) oxidoreductase"/>
    <property type="match status" value="1"/>
</dbReference>
<feature type="domain" description="Pyruvate:ferredoxin oxidoreductase core" evidence="4">
    <location>
        <begin position="257"/>
        <end position="358"/>
    </location>
</feature>
<feature type="compositionally biased region" description="Low complexity" evidence="2">
    <location>
        <begin position="369"/>
        <end position="378"/>
    </location>
</feature>
<dbReference type="Pfam" id="PF01855">
    <property type="entry name" value="POR_N"/>
    <property type="match status" value="1"/>
</dbReference>
<dbReference type="GO" id="GO:0019752">
    <property type="term" value="P:carboxylic acid metabolic process"/>
    <property type="evidence" value="ECO:0007669"/>
    <property type="project" value="UniProtKB-ARBA"/>
</dbReference>
<dbReference type="AlphaFoldDB" id="A0A832A4E5"/>
<dbReference type="FunFam" id="3.40.50.920:FF:000010">
    <property type="entry name" value="Pyruvate ferredoxin oxidoreductase, alpha subunit"/>
    <property type="match status" value="1"/>
</dbReference>
<gene>
    <name evidence="5" type="primary">porA</name>
    <name evidence="5" type="ORF">ENS06_10665</name>
</gene>
<dbReference type="GO" id="GO:0016903">
    <property type="term" value="F:oxidoreductase activity, acting on the aldehyde or oxo group of donors"/>
    <property type="evidence" value="ECO:0007669"/>
    <property type="project" value="UniProtKB-ARBA"/>
</dbReference>
<dbReference type="Pfam" id="PF17147">
    <property type="entry name" value="PFOR_II"/>
    <property type="match status" value="1"/>
</dbReference>
<organism evidence="5">
    <name type="scientific">Desulfacinum infernum</name>
    <dbReference type="NCBI Taxonomy" id="35837"/>
    <lineage>
        <taxon>Bacteria</taxon>
        <taxon>Pseudomonadati</taxon>
        <taxon>Thermodesulfobacteriota</taxon>
        <taxon>Syntrophobacteria</taxon>
        <taxon>Syntrophobacterales</taxon>
        <taxon>Syntrophobacteraceae</taxon>
        <taxon>Desulfacinum</taxon>
    </lineage>
</organism>
<keyword evidence="1" id="KW-0560">Oxidoreductase</keyword>
<accession>A0A832A4E5</accession>
<evidence type="ECO:0000313" key="5">
    <source>
        <dbReference type="EMBL" id="HFK97766.1"/>
    </source>
</evidence>
<evidence type="ECO:0000256" key="2">
    <source>
        <dbReference type="SAM" id="MobiDB-lite"/>
    </source>
</evidence>
<proteinExistence type="predicted"/>
<dbReference type="PANTHER" id="PTHR32154:SF0">
    <property type="entry name" value="PYRUVATE-FLAVODOXIN OXIDOREDUCTASE-RELATED"/>
    <property type="match status" value="1"/>
</dbReference>
<dbReference type="CDD" id="cd07034">
    <property type="entry name" value="TPP_PYR_PFOR_IOR-alpha_like"/>
    <property type="match status" value="1"/>
</dbReference>
<dbReference type="InterPro" id="IPR033412">
    <property type="entry name" value="PFOR_II"/>
</dbReference>
<name>A0A832A4E5_9BACT</name>
<dbReference type="Gene3D" id="3.40.50.970">
    <property type="match status" value="1"/>
</dbReference>
<dbReference type="GO" id="GO:0006979">
    <property type="term" value="P:response to oxidative stress"/>
    <property type="evidence" value="ECO:0007669"/>
    <property type="project" value="TreeGrafter"/>
</dbReference>
<sequence>MKRVVEGSHAVSEAVRLCRVQVISAYPITPQTHIVELLSEFCSDGSLKAKFLRVESEHSAMAALIGAASAGARTFTATSSQGLALMHELLHWASGARLPIVMAEVNRALAPGWNIWTDQTDSLAQRDTGWIQLYCEDAQEALDATIQAFRLAETVFLPVMVVLDAFFLSHTYEPVDIPEQADVDRFLPPFKPAFRLDTARPAAFNQLSPPNVYMEMRRDLQDAMEAAKDELEKIEAAFQSVFGRRYGALEAVHCDDADIILVTSGTMTSTCRLVVEKLRAQGERVGLLKMRLFRPFPYEMLKERVLRARKLAVVDRNFSFGASGIFAQEIRAALCNEPRRPLVFGYVAGLGGRDVTADVLEEIYWTTKTTPSPESESSWVGLQQPAPAA</sequence>
<dbReference type="SUPFAM" id="SSF52518">
    <property type="entry name" value="Thiamin diphosphate-binding fold (THDP-binding)"/>
    <property type="match status" value="1"/>
</dbReference>
<comment type="caution">
    <text evidence="5">The sequence shown here is derived from an EMBL/GenBank/DDBJ whole genome shotgun (WGS) entry which is preliminary data.</text>
</comment>
<feature type="domain" description="Pyruvate flavodoxin/ferredoxin oxidoreductase pyrimidine binding" evidence="3">
    <location>
        <begin position="14"/>
        <end position="234"/>
    </location>
</feature>
<dbReference type="PANTHER" id="PTHR32154">
    <property type="entry name" value="PYRUVATE-FLAVODOXIN OXIDOREDUCTASE-RELATED"/>
    <property type="match status" value="1"/>
</dbReference>
<dbReference type="InterPro" id="IPR002880">
    <property type="entry name" value="Pyrv_Fd/Flavodoxin_OxRdtase_N"/>
</dbReference>
<dbReference type="Gene3D" id="3.40.50.920">
    <property type="match status" value="1"/>
</dbReference>
<evidence type="ECO:0000256" key="1">
    <source>
        <dbReference type="ARBA" id="ARBA00023002"/>
    </source>
</evidence>
<feature type="region of interest" description="Disordered" evidence="2">
    <location>
        <begin position="369"/>
        <end position="389"/>
    </location>
</feature>
<protein>
    <submittedName>
        <fullName evidence="5">Pyruvate ferredoxin oxidoreductase</fullName>
    </submittedName>
</protein>
<dbReference type="InterPro" id="IPR050722">
    <property type="entry name" value="Pyruvate:ferred/Flavod_OxRd"/>
</dbReference>
<dbReference type="SUPFAM" id="SSF52922">
    <property type="entry name" value="TK C-terminal domain-like"/>
    <property type="match status" value="1"/>
</dbReference>